<feature type="domain" description="SLH" evidence="3">
    <location>
        <begin position="1708"/>
        <end position="1771"/>
    </location>
</feature>
<feature type="region of interest" description="Disordered" evidence="1">
    <location>
        <begin position="1596"/>
        <end position="1622"/>
    </location>
</feature>
<protein>
    <submittedName>
        <fullName evidence="4">Uncharacterized protein with FMN-binding domain</fullName>
    </submittedName>
</protein>
<organism evidence="4 5">
    <name type="scientific">Peptoniphilus koenoeneniae</name>
    <dbReference type="NCBI Taxonomy" id="507751"/>
    <lineage>
        <taxon>Bacteria</taxon>
        <taxon>Bacillati</taxon>
        <taxon>Bacillota</taxon>
        <taxon>Tissierellia</taxon>
        <taxon>Tissierellales</taxon>
        <taxon>Peptoniphilaceae</taxon>
        <taxon>Peptoniphilus</taxon>
    </lineage>
</organism>
<proteinExistence type="predicted"/>
<dbReference type="Pfam" id="PF13306">
    <property type="entry name" value="LRR_5"/>
    <property type="match status" value="6"/>
</dbReference>
<dbReference type="Gene3D" id="3.80.10.10">
    <property type="entry name" value="Ribonuclease Inhibitor"/>
    <property type="match status" value="7"/>
</dbReference>
<feature type="compositionally biased region" description="Basic and acidic residues" evidence="1">
    <location>
        <begin position="1596"/>
        <end position="1609"/>
    </location>
</feature>
<dbReference type="Gene3D" id="3.90.1010.20">
    <property type="match status" value="1"/>
</dbReference>
<reference evidence="4 5" key="1">
    <citation type="submission" date="2023-07" db="EMBL/GenBank/DDBJ databases">
        <title>Genomic Encyclopedia of Type Strains, Phase IV (KMG-IV): sequencing the most valuable type-strain genomes for metagenomic binning, comparative biology and taxonomic classification.</title>
        <authorList>
            <person name="Goeker M."/>
        </authorList>
    </citation>
    <scope>NUCLEOTIDE SEQUENCE [LARGE SCALE GENOMIC DNA]</scope>
    <source>
        <strain evidence="4 5">DSM 22616</strain>
    </source>
</reference>
<dbReference type="RefSeq" id="WP_023055863.1">
    <property type="nucleotide sequence ID" value="NZ_JAUSTN010000003.1"/>
</dbReference>
<feature type="chain" id="PRO_5045726469" evidence="2">
    <location>
        <begin position="29"/>
        <end position="1830"/>
    </location>
</feature>
<accession>A0ABU0ATX4</accession>
<comment type="caution">
    <text evidence="4">The sequence shown here is derived from an EMBL/GenBank/DDBJ whole genome shotgun (WGS) entry which is preliminary data.</text>
</comment>
<name>A0ABU0ATX4_9FIRM</name>
<dbReference type="SUPFAM" id="SSF52058">
    <property type="entry name" value="L domain-like"/>
    <property type="match status" value="1"/>
</dbReference>
<dbReference type="PANTHER" id="PTHR45661">
    <property type="entry name" value="SURFACE ANTIGEN"/>
    <property type="match status" value="1"/>
</dbReference>
<dbReference type="InterPro" id="IPR032675">
    <property type="entry name" value="LRR_dom_sf"/>
</dbReference>
<dbReference type="InterPro" id="IPR001119">
    <property type="entry name" value="SLH_dom"/>
</dbReference>
<dbReference type="PROSITE" id="PS51272">
    <property type="entry name" value="SLH"/>
    <property type="match status" value="3"/>
</dbReference>
<dbReference type="Pfam" id="PF00395">
    <property type="entry name" value="SLH"/>
    <property type="match status" value="3"/>
</dbReference>
<evidence type="ECO:0000313" key="4">
    <source>
        <dbReference type="EMBL" id="MDQ0274688.1"/>
    </source>
</evidence>
<feature type="signal peptide" evidence="2">
    <location>
        <begin position="1"/>
        <end position="28"/>
    </location>
</feature>
<keyword evidence="5" id="KW-1185">Reference proteome</keyword>
<evidence type="ECO:0000259" key="3">
    <source>
        <dbReference type="PROSITE" id="PS51272"/>
    </source>
</evidence>
<dbReference type="PROSITE" id="PS51257">
    <property type="entry name" value="PROKAR_LIPOPROTEIN"/>
    <property type="match status" value="1"/>
</dbReference>
<sequence>MKKVRKLLSLLLAFVVLFSCLPGQIIYAEEDSTKVGSKRESISTKEWNEEDFFFQGVSFSRLSERGKDKLKANNGVLYFPSLKTNHGNPIYMISQSGFENLGIKSIIFSDQITEIGSQAFYGNNIEELNLPNTIKKIGYSAFRKNQIKHLTLPNSLTEISAFSFAENNISDVEVPDSVTKIFKDAFDKSTNLHISKIDKIEFSNCKKEDFTITAKASNEYTEEDFTVRERAREEEGLVITGLSSKGQEKRKTNHILNIPSVIDGKKVKSIYKLAFINRSIDDASLAFEEVILPSHLEKIEDSAFSGNSISKIDFPDSLKVIEQNAFCYNKLESLRIPNSVEKIGLNSFAYNRLKNVEIDNTKGKVSIHSMAFDNQEGGGLVKFIYLRDVKKNVDKYKINFNLDKGVTLSTNPANEAKAGEKVSLSYKITDDTKEILKVSVKKGQYSNLQVKDNSFIMPSADVTIEIKLKDKYSLDKWCAEDFTYYTYDPEPDNEDAQAYYCLTGLSEKGIKKLESNKNLVLPEKDPNGYKPVWVEDDAFKDKKIESVDIPGNYTHIQSRAFKNCGIKNLKLHDGLLYVQDSAFENNELTNLTLPETFKYPSKAAFKGNKLTSLVLPNSCTSIGPSSFMDNQIASLTLGNKTDRIWAEAFKNNKIKEVNIPLSLKKGCIERDVFDGNIGKENPLKKGENKVILWTPQKNNPNNIKAGNNYIVDPKQAEKQTVEFVASDFSYEKDKVSDFSREGLQKYKKLGEDVTLKLPEVDTKGKKVTGVADYAFSDVDPQIKKIVIPKGYETIGEQAFSSSGLTEIELPDSMLYIEGNAFLNYENITVKCYVSSDKIKETIGDSGNFWEVIVRNTSSEPSKPDKHESEWTAEDFKYKEMPIKYEENNVETTVNLNAVAGFSEAGLKKSKTLKKLVLPSKDTKGKKVEAVTDVAFMGKYGEKGITGDLSIPEGYKYIGQMAFAFNNISGEIKLPDSLLGLGEAVFFRNEITSLIVPKGITEIPAVLMRGNKLNKVEFKGDIEAISDLAFAENNLEEIIVPDSLKTIGKQAFETNTGSDAYNGKLVIRTKSGKNPNKLKDKENYIVDPKNPGQGPTIDYTKWTQEDFTYKKDKLEGFSDQGLLKIRKNKNLVIPAKTPDGKDLKVIGMDAFRNLNQGFDIKSVQIPDTVVEIEDYALQFNEISKVKLPRDLKTLGMGVFMSNFDLKVEFNDKLEYIDQACFYETDLGSIELPASVNTIMDAAFRKSNLNEVKFKEGSKLKEIKYLGFADNNLKDIKLPEGLEVIGNQAFGNNKFTELNMPSTLKVLGFQAFANNPSEANPKAVVINIDNNNIHDDEGKTFIVNPKVLATDTDKAELKNQIDLAEKVDKNKLTKEFKAYFENALKEAKSINQDSKASKASVVGATKEMKFANKRSEINTLMFEKELLDANSQKFDKEKWQQVEISYKRAKEKLMVINISDQAVEQLISDLDLALKSLTGVENPLEGAIELEGEADVKRTHYIEPYTIKVKVWVKEGKIIHVIDNKTVHDDPNEDEEHNGGYFKKALPIMRSYIGKSVDEVLGNQLGKKLGIDSISGATVSSRIIHKAIQNALSKYEKHEVPGKENPGKENPEITPTPKVEERHDRYQGHFSIVLSSQNEKPKEIEKKEETQKIQKDYENHWAKKAIDLCIEKGYFKDIADDSNFNPEKPVTRAEFITVLARYAGISNKANKAGFVDVSSDKYYSPFISWAKENKIILGRGNGKFDPDSTISRAEMATIIHRMAKILKLDKPTKKETIKFKDAKAIPEWARDAVTDLVNLGIIHGTNENTFNPKGNFKRAELAQIIYNFSEKK</sequence>
<dbReference type="Proteomes" id="UP001236559">
    <property type="component" value="Unassembled WGS sequence"/>
</dbReference>
<evidence type="ECO:0000313" key="5">
    <source>
        <dbReference type="Proteomes" id="UP001236559"/>
    </source>
</evidence>
<dbReference type="Pfam" id="PF04205">
    <property type="entry name" value="FMN_bind"/>
    <property type="match status" value="1"/>
</dbReference>
<dbReference type="PANTHER" id="PTHR45661:SF3">
    <property type="entry name" value="IG-LIKE DOMAIN-CONTAINING PROTEIN"/>
    <property type="match status" value="1"/>
</dbReference>
<feature type="domain" description="SLH" evidence="3">
    <location>
        <begin position="1774"/>
        <end position="1830"/>
    </location>
</feature>
<dbReference type="InterPro" id="IPR007329">
    <property type="entry name" value="FMN-bd"/>
</dbReference>
<keyword evidence="2" id="KW-0732">Signal</keyword>
<gene>
    <name evidence="4" type="ORF">J2S72_000705</name>
</gene>
<evidence type="ECO:0000256" key="2">
    <source>
        <dbReference type="SAM" id="SignalP"/>
    </source>
</evidence>
<feature type="domain" description="SLH" evidence="3">
    <location>
        <begin position="1647"/>
        <end position="1707"/>
    </location>
</feature>
<dbReference type="SMART" id="SM00900">
    <property type="entry name" value="FMN_bind"/>
    <property type="match status" value="1"/>
</dbReference>
<dbReference type="InterPro" id="IPR026906">
    <property type="entry name" value="LRR_5"/>
</dbReference>
<dbReference type="InterPro" id="IPR053139">
    <property type="entry name" value="Surface_bspA-like"/>
</dbReference>
<evidence type="ECO:0000256" key="1">
    <source>
        <dbReference type="SAM" id="MobiDB-lite"/>
    </source>
</evidence>
<dbReference type="EMBL" id="JAUSTN010000003">
    <property type="protein sequence ID" value="MDQ0274688.1"/>
    <property type="molecule type" value="Genomic_DNA"/>
</dbReference>